<feature type="compositionally biased region" description="Polar residues" evidence="1">
    <location>
        <begin position="29"/>
        <end position="49"/>
    </location>
</feature>
<evidence type="ECO:0000256" key="1">
    <source>
        <dbReference type="SAM" id="MobiDB-lite"/>
    </source>
</evidence>
<reference evidence="4" key="1">
    <citation type="submission" date="2025-08" db="UniProtKB">
        <authorList>
            <consortium name="RefSeq"/>
        </authorList>
    </citation>
    <scope>IDENTIFICATION</scope>
    <source>
        <tissue evidence="4">Leaf</tissue>
    </source>
</reference>
<sequence>MLGPHHLIPTPHSPLRCRSGSRPACWSLSAGTSTTPNGPWTATSASSPPRTARPDLLAPADAGPVGPSPRPTGAPAETTPALGQISGKSPNYMASTESSVAKLRSQSAPKQRPEPGSKRRLSLHEAMGSRSSLSGARMQSACSRAQEVINFKNAILGKLERHSEGGKEVDKRMW</sequence>
<keyword evidence="3" id="KW-1185">Reference proteome</keyword>
<dbReference type="GeneID" id="125314895"/>
<dbReference type="RefSeq" id="XP_048134142.1">
    <property type="nucleotide sequence ID" value="XM_048278185.1"/>
</dbReference>
<gene>
    <name evidence="4" type="primary">LOC125314895</name>
</gene>
<feature type="region of interest" description="Disordered" evidence="1">
    <location>
        <begin position="27"/>
        <end position="134"/>
    </location>
</feature>
<dbReference type="Pfam" id="PF13178">
    <property type="entry name" value="DUF4005"/>
    <property type="match status" value="1"/>
</dbReference>
<dbReference type="Proteomes" id="UP000827889">
    <property type="component" value="Chromosome 4"/>
</dbReference>
<accession>A0ABM3HC18</accession>
<organism evidence="3 4">
    <name type="scientific">Rhodamnia argentea</name>
    <dbReference type="NCBI Taxonomy" id="178133"/>
    <lineage>
        <taxon>Eukaryota</taxon>
        <taxon>Viridiplantae</taxon>
        <taxon>Streptophyta</taxon>
        <taxon>Embryophyta</taxon>
        <taxon>Tracheophyta</taxon>
        <taxon>Spermatophyta</taxon>
        <taxon>Magnoliopsida</taxon>
        <taxon>eudicotyledons</taxon>
        <taxon>Gunneridae</taxon>
        <taxon>Pentapetalae</taxon>
        <taxon>rosids</taxon>
        <taxon>malvids</taxon>
        <taxon>Myrtales</taxon>
        <taxon>Myrtaceae</taxon>
        <taxon>Myrtoideae</taxon>
        <taxon>Myrteae</taxon>
        <taxon>Australasian group</taxon>
        <taxon>Rhodamnia</taxon>
    </lineage>
</organism>
<name>A0ABM3HC18_9MYRT</name>
<protein>
    <submittedName>
        <fullName evidence="4">Protein IQ-DOMAIN 25-like</fullName>
    </submittedName>
</protein>
<evidence type="ECO:0000259" key="2">
    <source>
        <dbReference type="Pfam" id="PF13178"/>
    </source>
</evidence>
<feature type="compositionally biased region" description="Polar residues" evidence="1">
    <location>
        <begin position="86"/>
        <end position="109"/>
    </location>
</feature>
<evidence type="ECO:0000313" key="4">
    <source>
        <dbReference type="RefSeq" id="XP_048134142.1"/>
    </source>
</evidence>
<feature type="domain" description="DUF4005" evidence="2">
    <location>
        <begin position="73"/>
        <end position="136"/>
    </location>
</feature>
<evidence type="ECO:0000313" key="3">
    <source>
        <dbReference type="Proteomes" id="UP000827889"/>
    </source>
</evidence>
<dbReference type="InterPro" id="IPR025064">
    <property type="entry name" value="DUF4005"/>
</dbReference>
<proteinExistence type="predicted"/>